<dbReference type="PIRSF" id="PIRSF021292">
    <property type="entry name" value="Competence_ComGD"/>
    <property type="match status" value="1"/>
</dbReference>
<reference evidence="2 3" key="1">
    <citation type="journal article" date="2016" name="Front. Microbiol.">
        <title>Comprehensive Phylogenetic Analysis of Bovine Non-aureus Staphylococci Species Based on Whole-Genome Sequencing.</title>
        <authorList>
            <person name="Naushad S."/>
            <person name="Barkema H.W."/>
            <person name="Luby C."/>
            <person name="Condas L.A."/>
            <person name="Nobrega D.B."/>
            <person name="Carson D.A."/>
            <person name="De Buck J."/>
        </authorList>
    </citation>
    <scope>NUCLEOTIDE SEQUENCE [LARGE SCALE GENOMIC DNA]</scope>
    <source>
        <strain evidence="2 3">SNUC 2993</strain>
    </source>
</reference>
<dbReference type="InterPro" id="IPR016785">
    <property type="entry name" value="ComGD"/>
</dbReference>
<evidence type="ECO:0000313" key="2">
    <source>
        <dbReference type="EMBL" id="PTI49587.1"/>
    </source>
</evidence>
<dbReference type="GO" id="GO:0030420">
    <property type="term" value="P:establishment of competence for transformation"/>
    <property type="evidence" value="ECO:0007669"/>
    <property type="project" value="InterPro"/>
</dbReference>
<dbReference type="NCBIfam" id="NF040982">
    <property type="entry name" value="ComGD"/>
    <property type="match status" value="1"/>
</dbReference>
<dbReference type="AlphaFoldDB" id="A0A2T4PXM5"/>
<protein>
    <recommendedName>
        <fullName evidence="4">Competence protein</fullName>
    </recommendedName>
</protein>
<evidence type="ECO:0000313" key="3">
    <source>
        <dbReference type="Proteomes" id="UP000240717"/>
    </source>
</evidence>
<accession>A0A2T4PXM5</accession>
<proteinExistence type="predicted"/>
<dbReference type="RefSeq" id="WP_107552983.1">
    <property type="nucleotide sequence ID" value="NZ_PZEV01000060.1"/>
</dbReference>
<keyword evidence="1" id="KW-0472">Membrane</keyword>
<name>A0A2T4PXM5_STAWA</name>
<evidence type="ECO:0008006" key="4">
    <source>
        <dbReference type="Google" id="ProtNLM"/>
    </source>
</evidence>
<comment type="caution">
    <text evidence="2">The sequence shown here is derived from an EMBL/GenBank/DDBJ whole genome shotgun (WGS) entry which is preliminary data.</text>
</comment>
<dbReference type="STRING" id="1194526.A284_06010"/>
<dbReference type="Proteomes" id="UP000240717">
    <property type="component" value="Unassembled WGS sequence"/>
</dbReference>
<keyword evidence="1" id="KW-0812">Transmembrane</keyword>
<evidence type="ECO:0000256" key="1">
    <source>
        <dbReference type="SAM" id="Phobius"/>
    </source>
</evidence>
<dbReference type="EMBL" id="PZEV01000060">
    <property type="protein sequence ID" value="PTI49587.1"/>
    <property type="molecule type" value="Genomic_DNA"/>
</dbReference>
<organism evidence="2 3">
    <name type="scientific">Staphylococcus warneri</name>
    <dbReference type="NCBI Taxonomy" id="1292"/>
    <lineage>
        <taxon>Bacteria</taxon>
        <taxon>Bacillati</taxon>
        <taxon>Bacillota</taxon>
        <taxon>Bacilli</taxon>
        <taxon>Bacillales</taxon>
        <taxon>Staphylococcaceae</taxon>
        <taxon>Staphylococcus</taxon>
    </lineage>
</organism>
<sequence>MAKQLQIKAYNFIEMLMVLFILSILLVCTISSKNLLTISKSNDDMNINQLITQINYIKSKAISEKQSINLIFYNQSSNIKVIEEHGNKYHIKIRDGKIVKITKINLITFDKNGNINHFGSLDIKMKHSIYKVIFHIEKGRIRYIKL</sequence>
<keyword evidence="1" id="KW-1133">Transmembrane helix</keyword>
<feature type="transmembrane region" description="Helical" evidence="1">
    <location>
        <begin position="12"/>
        <end position="32"/>
    </location>
</feature>
<gene>
    <name evidence="2" type="ORF">BU085_11725</name>
</gene>